<dbReference type="GO" id="GO:0000976">
    <property type="term" value="F:transcription cis-regulatory region binding"/>
    <property type="evidence" value="ECO:0007669"/>
    <property type="project" value="TreeGrafter"/>
</dbReference>
<evidence type="ECO:0000313" key="13">
    <source>
        <dbReference type="Proteomes" id="UP000501237"/>
    </source>
</evidence>
<dbReference type="CDD" id="cd00383">
    <property type="entry name" value="trans_reg_C"/>
    <property type="match status" value="1"/>
</dbReference>
<dbReference type="PANTHER" id="PTHR48111:SF4">
    <property type="entry name" value="DNA-BINDING DUAL TRANSCRIPTIONAL REGULATOR OMPR"/>
    <property type="match status" value="1"/>
</dbReference>
<evidence type="ECO:0000256" key="3">
    <source>
        <dbReference type="ARBA" id="ARBA00022553"/>
    </source>
</evidence>
<keyword evidence="4" id="KW-0902">Two-component regulatory system</keyword>
<dbReference type="Gene3D" id="6.10.250.690">
    <property type="match status" value="1"/>
</dbReference>
<dbReference type="SMART" id="SM00448">
    <property type="entry name" value="REC"/>
    <property type="match status" value="1"/>
</dbReference>
<dbReference type="PROSITE" id="PS50110">
    <property type="entry name" value="RESPONSE_REGULATORY"/>
    <property type="match status" value="1"/>
</dbReference>
<dbReference type="InterPro" id="IPR001789">
    <property type="entry name" value="Sig_transdc_resp-reg_receiver"/>
</dbReference>
<dbReference type="SMART" id="SM00862">
    <property type="entry name" value="Trans_reg_C"/>
    <property type="match status" value="1"/>
</dbReference>
<evidence type="ECO:0000313" key="12">
    <source>
        <dbReference type="EMBL" id="BCA28212.1"/>
    </source>
</evidence>
<evidence type="ECO:0000259" key="11">
    <source>
        <dbReference type="PROSITE" id="PS51755"/>
    </source>
</evidence>
<evidence type="ECO:0000259" key="10">
    <source>
        <dbReference type="PROSITE" id="PS50110"/>
    </source>
</evidence>
<dbReference type="SUPFAM" id="SSF46894">
    <property type="entry name" value="C-terminal effector domain of the bipartite response regulators"/>
    <property type="match status" value="1"/>
</dbReference>
<dbReference type="PANTHER" id="PTHR48111">
    <property type="entry name" value="REGULATOR OF RPOS"/>
    <property type="match status" value="1"/>
</dbReference>
<reference evidence="12 13" key="1">
    <citation type="journal article" date="2020" name="Microbiol. Resour. Announc.">
        <title>Complete genome sequence of Pseudomonas otitidis strain MrB4, isolated from Lake Biwa in Japan.</title>
        <authorList>
            <person name="Miyazaki K."/>
            <person name="Hase E."/>
            <person name="Maruya T."/>
        </authorList>
    </citation>
    <scope>NUCLEOTIDE SEQUENCE [LARGE SCALE GENOMIC DNA]</scope>
    <source>
        <strain evidence="12 13">MrB4</strain>
    </source>
</reference>
<keyword evidence="6 9" id="KW-0238">DNA-binding</keyword>
<keyword evidence="7" id="KW-0804">Transcription</keyword>
<gene>
    <name evidence="12" type="ORF">PtoMrB4_21890</name>
</gene>
<dbReference type="InterPro" id="IPR011006">
    <property type="entry name" value="CheY-like_superfamily"/>
</dbReference>
<dbReference type="InterPro" id="IPR039420">
    <property type="entry name" value="WalR-like"/>
</dbReference>
<keyword evidence="3 8" id="KW-0597">Phosphoprotein</keyword>
<sequence length="242" mass="26748">MVAPVRILVVDDDAEVRELLQDYLGGHAYQVETACDSGSMRAALAAGLPDLVLLDVGLPGEDGLSLARYLREHHDLPVIMVSGAGSAVDRTIGLEVGADDYVAKPFDPRELLARIKTVLRRYQRAPASAAVAEAVAPVEPDTRLQLGACRLDLERRQLFDASGGEIPLTAMEFDLLQAFAQRPNRPLSRDQLLNLTQNRDWNPFDRSIDIRIARLRRKLETDPDKPQVIRTLRGVGYMFVPG</sequence>
<proteinExistence type="predicted"/>
<dbReference type="GO" id="GO:0006355">
    <property type="term" value="P:regulation of DNA-templated transcription"/>
    <property type="evidence" value="ECO:0007669"/>
    <property type="project" value="InterPro"/>
</dbReference>
<dbReference type="Pfam" id="PF00072">
    <property type="entry name" value="Response_reg"/>
    <property type="match status" value="1"/>
</dbReference>
<feature type="domain" description="OmpR/PhoB-type" evidence="11">
    <location>
        <begin position="141"/>
        <end position="241"/>
    </location>
</feature>
<dbReference type="Gene3D" id="3.40.50.2300">
    <property type="match status" value="1"/>
</dbReference>
<feature type="modified residue" description="4-aspartylphosphate" evidence="8">
    <location>
        <position position="55"/>
    </location>
</feature>
<evidence type="ECO:0000256" key="5">
    <source>
        <dbReference type="ARBA" id="ARBA00023015"/>
    </source>
</evidence>
<dbReference type="InterPro" id="IPR016032">
    <property type="entry name" value="Sig_transdc_resp-reg_C-effctor"/>
</dbReference>
<dbReference type="GO" id="GO:0032993">
    <property type="term" value="C:protein-DNA complex"/>
    <property type="evidence" value="ECO:0007669"/>
    <property type="project" value="TreeGrafter"/>
</dbReference>
<dbReference type="Gene3D" id="1.10.10.10">
    <property type="entry name" value="Winged helix-like DNA-binding domain superfamily/Winged helix DNA-binding domain"/>
    <property type="match status" value="1"/>
</dbReference>
<evidence type="ECO:0000256" key="6">
    <source>
        <dbReference type="ARBA" id="ARBA00023125"/>
    </source>
</evidence>
<evidence type="ECO:0000256" key="7">
    <source>
        <dbReference type="ARBA" id="ARBA00023163"/>
    </source>
</evidence>
<evidence type="ECO:0000256" key="9">
    <source>
        <dbReference type="PROSITE-ProRule" id="PRU01091"/>
    </source>
</evidence>
<dbReference type="Proteomes" id="UP000501237">
    <property type="component" value="Chromosome"/>
</dbReference>
<dbReference type="InterPro" id="IPR036388">
    <property type="entry name" value="WH-like_DNA-bd_sf"/>
</dbReference>
<feature type="DNA-binding region" description="OmpR/PhoB-type" evidence="9">
    <location>
        <begin position="141"/>
        <end position="241"/>
    </location>
</feature>
<dbReference type="KEGG" id="poj:PtoMrB4_21890"/>
<accession>A0A679GGF1</accession>
<dbReference type="EMBL" id="AP022642">
    <property type="protein sequence ID" value="BCA28212.1"/>
    <property type="molecule type" value="Genomic_DNA"/>
</dbReference>
<dbReference type="InterPro" id="IPR001867">
    <property type="entry name" value="OmpR/PhoB-type_DNA-bd"/>
</dbReference>
<dbReference type="GO" id="GO:0005829">
    <property type="term" value="C:cytosol"/>
    <property type="evidence" value="ECO:0007669"/>
    <property type="project" value="TreeGrafter"/>
</dbReference>
<evidence type="ECO:0000256" key="1">
    <source>
        <dbReference type="ARBA" id="ARBA00004496"/>
    </source>
</evidence>
<keyword evidence="5" id="KW-0805">Transcription regulation</keyword>
<dbReference type="SUPFAM" id="SSF52172">
    <property type="entry name" value="CheY-like"/>
    <property type="match status" value="1"/>
</dbReference>
<organism evidence="12 13">
    <name type="scientific">Metapseudomonas otitidis</name>
    <dbReference type="NCBI Taxonomy" id="319939"/>
    <lineage>
        <taxon>Bacteria</taxon>
        <taxon>Pseudomonadati</taxon>
        <taxon>Pseudomonadota</taxon>
        <taxon>Gammaproteobacteria</taxon>
        <taxon>Pseudomonadales</taxon>
        <taxon>Pseudomonadaceae</taxon>
        <taxon>Metapseudomonas</taxon>
    </lineage>
</organism>
<protein>
    <submittedName>
        <fullName evidence="12">DNA-binding response regulator</fullName>
    </submittedName>
</protein>
<dbReference type="Pfam" id="PF00486">
    <property type="entry name" value="Trans_reg_C"/>
    <property type="match status" value="1"/>
</dbReference>
<evidence type="ECO:0000256" key="2">
    <source>
        <dbReference type="ARBA" id="ARBA00022490"/>
    </source>
</evidence>
<keyword evidence="2" id="KW-0963">Cytoplasm</keyword>
<dbReference type="PROSITE" id="PS51755">
    <property type="entry name" value="OMPR_PHOB"/>
    <property type="match status" value="1"/>
</dbReference>
<feature type="domain" description="Response regulatory" evidence="10">
    <location>
        <begin position="6"/>
        <end position="119"/>
    </location>
</feature>
<evidence type="ECO:0000256" key="8">
    <source>
        <dbReference type="PROSITE-ProRule" id="PRU00169"/>
    </source>
</evidence>
<evidence type="ECO:0000256" key="4">
    <source>
        <dbReference type="ARBA" id="ARBA00023012"/>
    </source>
</evidence>
<dbReference type="FunFam" id="1.10.10.10:FF:000099">
    <property type="entry name" value="Two-component system response regulator TorR"/>
    <property type="match status" value="1"/>
</dbReference>
<dbReference type="AlphaFoldDB" id="A0A679GGF1"/>
<comment type="subcellular location">
    <subcellularLocation>
        <location evidence="1">Cytoplasm</location>
    </subcellularLocation>
</comment>
<name>A0A679GGF1_9GAMM</name>
<dbReference type="GO" id="GO:0000156">
    <property type="term" value="F:phosphorelay response regulator activity"/>
    <property type="evidence" value="ECO:0007669"/>
    <property type="project" value="TreeGrafter"/>
</dbReference>